<feature type="transmembrane region" description="Helical" evidence="8">
    <location>
        <begin position="133"/>
        <end position="151"/>
    </location>
</feature>
<dbReference type="EMBL" id="JBHTNZ010000030">
    <property type="protein sequence ID" value="MFD1463321.1"/>
    <property type="molecule type" value="Genomic_DNA"/>
</dbReference>
<dbReference type="PANTHER" id="PTHR43394">
    <property type="entry name" value="ATP-DEPENDENT PERMEASE MDL1, MITOCHONDRIAL"/>
    <property type="match status" value="1"/>
</dbReference>
<evidence type="ECO:0000256" key="8">
    <source>
        <dbReference type="SAM" id="Phobius"/>
    </source>
</evidence>
<evidence type="ECO:0000256" key="2">
    <source>
        <dbReference type="ARBA" id="ARBA00022692"/>
    </source>
</evidence>
<feature type="transmembrane region" description="Helical" evidence="8">
    <location>
        <begin position="52"/>
        <end position="77"/>
    </location>
</feature>
<evidence type="ECO:0000259" key="10">
    <source>
        <dbReference type="PROSITE" id="PS50929"/>
    </source>
</evidence>
<organism evidence="11 12">
    <name type="scientific">Paenibacillus farraposensis</name>
    <dbReference type="NCBI Taxonomy" id="2807095"/>
    <lineage>
        <taxon>Bacteria</taxon>
        <taxon>Bacillati</taxon>
        <taxon>Bacillota</taxon>
        <taxon>Bacilli</taxon>
        <taxon>Bacillales</taxon>
        <taxon>Paenibacillaceae</taxon>
        <taxon>Paenibacillus</taxon>
    </lineage>
</organism>
<dbReference type="Proteomes" id="UP001597340">
    <property type="component" value="Unassembled WGS sequence"/>
</dbReference>
<dbReference type="CDD" id="cd18548">
    <property type="entry name" value="ABC_6TM_Tm287_like"/>
    <property type="match status" value="1"/>
</dbReference>
<keyword evidence="5 8" id="KW-1133">Transmembrane helix</keyword>
<evidence type="ECO:0000256" key="3">
    <source>
        <dbReference type="ARBA" id="ARBA00022741"/>
    </source>
</evidence>
<feature type="transmembrane region" description="Helical" evidence="8">
    <location>
        <begin position="272"/>
        <end position="296"/>
    </location>
</feature>
<proteinExistence type="predicted"/>
<dbReference type="Pfam" id="PF00005">
    <property type="entry name" value="ABC_tran"/>
    <property type="match status" value="1"/>
</dbReference>
<dbReference type="InterPro" id="IPR011527">
    <property type="entry name" value="ABC1_TM_dom"/>
</dbReference>
<protein>
    <submittedName>
        <fullName evidence="11">ABC transporter ATP-binding protein</fullName>
    </submittedName>
</protein>
<reference evidence="12" key="1">
    <citation type="journal article" date="2019" name="Int. J. Syst. Evol. Microbiol.">
        <title>The Global Catalogue of Microorganisms (GCM) 10K type strain sequencing project: providing services to taxonomists for standard genome sequencing and annotation.</title>
        <authorList>
            <consortium name="The Broad Institute Genomics Platform"/>
            <consortium name="The Broad Institute Genome Sequencing Center for Infectious Disease"/>
            <person name="Wu L."/>
            <person name="Ma J."/>
        </authorList>
    </citation>
    <scope>NUCLEOTIDE SEQUENCE [LARGE SCALE GENOMIC DNA]</scope>
    <source>
        <strain evidence="12">CCM 9147</strain>
    </source>
</reference>
<dbReference type="InterPro" id="IPR003593">
    <property type="entry name" value="AAA+_ATPase"/>
</dbReference>
<dbReference type="GO" id="GO:0005524">
    <property type="term" value="F:ATP binding"/>
    <property type="evidence" value="ECO:0007669"/>
    <property type="project" value="UniProtKB-KW"/>
</dbReference>
<feature type="domain" description="ABC transporter" evidence="9">
    <location>
        <begin position="369"/>
        <end position="604"/>
    </location>
</feature>
<dbReference type="InterPro" id="IPR003439">
    <property type="entry name" value="ABC_transporter-like_ATP-bd"/>
</dbReference>
<feature type="transmembrane region" description="Helical" evidence="8">
    <location>
        <begin position="20"/>
        <end position="40"/>
    </location>
</feature>
<name>A0ABW4DHN3_9BACL</name>
<keyword evidence="2 8" id="KW-0812">Transmembrane</keyword>
<gene>
    <name evidence="11" type="ORF">ACFQ5D_18420</name>
</gene>
<dbReference type="PANTHER" id="PTHR43394:SF1">
    <property type="entry name" value="ATP-BINDING CASSETTE SUB-FAMILY B MEMBER 10, MITOCHONDRIAL"/>
    <property type="match status" value="1"/>
</dbReference>
<evidence type="ECO:0000259" key="9">
    <source>
        <dbReference type="PROSITE" id="PS50893"/>
    </source>
</evidence>
<evidence type="ECO:0000256" key="6">
    <source>
        <dbReference type="ARBA" id="ARBA00023136"/>
    </source>
</evidence>
<dbReference type="InterPro" id="IPR027417">
    <property type="entry name" value="P-loop_NTPase"/>
</dbReference>
<keyword evidence="6 8" id="KW-0472">Membrane</keyword>
<keyword evidence="3" id="KW-0547">Nucleotide-binding</keyword>
<dbReference type="SUPFAM" id="SSF52540">
    <property type="entry name" value="P-loop containing nucleoside triphosphate hydrolases"/>
    <property type="match status" value="1"/>
</dbReference>
<keyword evidence="12" id="KW-1185">Reference proteome</keyword>
<dbReference type="InterPro" id="IPR017871">
    <property type="entry name" value="ABC_transporter-like_CS"/>
</dbReference>
<sequence>MLKFAVFLKPYKKESILGPLFKLIEAILELLLPTMVALMINHGVGKGDTHYVWQMGLLMLLMTVLGFSSSLVCQLYAARASQGFGTTLRNTIYKHILSFSYADLDKFGTPSLINRITNDVNQLQMAVAMLIRLVIRAPFICIGAIMMSMILDARLALVLLAATPILAVILYLVITKASPLYRLYQKKLDHIALVLSENLTGVRVIRAFAKRGTERVKFNTASDDLTQTAIRVGRISALLSPATLLVVNGAIIAILWIGGIHIQYGSLTQGEIIAFINYITQILLALIVVTNLIILFTKASTSAARIQEVLDTQASISDTAASENQPGSPPAPYGDVVDTGSMQPDSVDGIQASLSQTDRMSRQNTVPAIAFDHVSFGYNTTGQLALSDIDVDIYPGETVGIIGGTGSGKSTFVNLIPRFYDAVKGSIRIDGIDVRDYNLTELRQKIGIVPQKALLFTGTIADNIRWGKKHATDEEVARAAAIAQAEEFIGNLAGKYDAPITRGGLNLSGGQKQRLTIARAIVSNPEILILDDSSSALDFATDAALRKSLRDNSTHTTVLLVSQRVSTVQHADKIIVFDEGRIAGIGTHDQLMTRSEVYQEINRSQISTQEVDQ</sequence>
<dbReference type="PROSITE" id="PS50929">
    <property type="entry name" value="ABC_TM1F"/>
    <property type="match status" value="1"/>
</dbReference>
<feature type="region of interest" description="Disordered" evidence="7">
    <location>
        <begin position="318"/>
        <end position="338"/>
    </location>
</feature>
<comment type="caution">
    <text evidence="11">The sequence shown here is derived from an EMBL/GenBank/DDBJ whole genome shotgun (WGS) entry which is preliminary data.</text>
</comment>
<evidence type="ECO:0000256" key="5">
    <source>
        <dbReference type="ARBA" id="ARBA00022989"/>
    </source>
</evidence>
<keyword evidence="4 11" id="KW-0067">ATP-binding</keyword>
<dbReference type="Gene3D" id="1.20.1560.10">
    <property type="entry name" value="ABC transporter type 1, transmembrane domain"/>
    <property type="match status" value="2"/>
</dbReference>
<dbReference type="InterPro" id="IPR039421">
    <property type="entry name" value="Type_1_exporter"/>
</dbReference>
<evidence type="ECO:0000313" key="11">
    <source>
        <dbReference type="EMBL" id="MFD1463321.1"/>
    </source>
</evidence>
<dbReference type="Gene3D" id="3.40.50.300">
    <property type="entry name" value="P-loop containing nucleotide triphosphate hydrolases"/>
    <property type="match status" value="1"/>
</dbReference>
<dbReference type="PROSITE" id="PS00211">
    <property type="entry name" value="ABC_TRANSPORTER_1"/>
    <property type="match status" value="1"/>
</dbReference>
<evidence type="ECO:0000256" key="1">
    <source>
        <dbReference type="ARBA" id="ARBA00004651"/>
    </source>
</evidence>
<dbReference type="SUPFAM" id="SSF90123">
    <property type="entry name" value="ABC transporter transmembrane region"/>
    <property type="match status" value="1"/>
</dbReference>
<dbReference type="InterPro" id="IPR036640">
    <property type="entry name" value="ABC1_TM_sf"/>
</dbReference>
<dbReference type="SMART" id="SM00382">
    <property type="entry name" value="AAA"/>
    <property type="match status" value="1"/>
</dbReference>
<dbReference type="Pfam" id="PF00664">
    <property type="entry name" value="ABC_membrane"/>
    <property type="match status" value="1"/>
</dbReference>
<feature type="transmembrane region" description="Helical" evidence="8">
    <location>
        <begin position="237"/>
        <end position="260"/>
    </location>
</feature>
<dbReference type="RefSeq" id="WP_229522582.1">
    <property type="nucleotide sequence ID" value="NZ_JAFFQR010000003.1"/>
</dbReference>
<dbReference type="PROSITE" id="PS50893">
    <property type="entry name" value="ABC_TRANSPORTER_2"/>
    <property type="match status" value="1"/>
</dbReference>
<comment type="subcellular location">
    <subcellularLocation>
        <location evidence="1">Cell membrane</location>
        <topology evidence="1">Multi-pass membrane protein</topology>
    </subcellularLocation>
</comment>
<evidence type="ECO:0000313" key="12">
    <source>
        <dbReference type="Proteomes" id="UP001597340"/>
    </source>
</evidence>
<accession>A0ABW4DHN3</accession>
<evidence type="ECO:0000256" key="4">
    <source>
        <dbReference type="ARBA" id="ARBA00022840"/>
    </source>
</evidence>
<feature type="transmembrane region" description="Helical" evidence="8">
    <location>
        <begin position="157"/>
        <end position="174"/>
    </location>
</feature>
<evidence type="ECO:0000256" key="7">
    <source>
        <dbReference type="SAM" id="MobiDB-lite"/>
    </source>
</evidence>
<feature type="domain" description="ABC transmembrane type-1" evidence="10">
    <location>
        <begin position="16"/>
        <end position="298"/>
    </location>
</feature>